<dbReference type="HOGENOM" id="CLU_033975_5_0_6"/>
<dbReference type="EMBL" id="JH611175">
    <property type="protein sequence ID" value="EJP73241.1"/>
    <property type="molecule type" value="Genomic_DNA"/>
</dbReference>
<evidence type="ECO:0000313" key="2">
    <source>
        <dbReference type="Proteomes" id="UP000010116"/>
    </source>
</evidence>
<dbReference type="SUPFAM" id="SSF89796">
    <property type="entry name" value="CoA-transferase family III (CaiB/BaiF)"/>
    <property type="match status" value="1"/>
</dbReference>
<dbReference type="InterPro" id="IPR044855">
    <property type="entry name" value="CoA-Trfase_III_dom3_sf"/>
</dbReference>
<name>J5KMC3_9GAMM</name>
<sequence>MGPLKGVTVLEFSGIGPGPYCGMLLADMGADVIRLSRINDKDSHNKFDIHNRSKRSIVADLKNPESISEILKLISSVDILFEGFRPGVMEKLGLGPDECFKLNKSLVYGRMTGWGQDGPMSNTAGHDINYIGLSGALHSIGKNDSNPVIPLNLIGDYGGGGMMLAMGILAAHINSIKTGKGQVVDSAMIDGSLSLMSFFYSLKEMGYWKNERESNLLDGAAHFYNTYKCSDNKYIAVGSIEPQFYSILLEKLELNDPKFKDQMKQETWSELKELIASKIKTKPRSHWENVFSDTDGCVTPILNMDEAKENPHNIARKAFIEIDGFKQPAPAPRFSNDKPTIKHNSKKVGSDIDEICKEFNLNRNSFN</sequence>
<reference evidence="1 2" key="1">
    <citation type="journal article" date="2012" name="ISME J.">
        <title>Genomic insights to SAR86, an abundant and uncultivated marine bacterial lineage.</title>
        <authorList>
            <person name="Dupont C.L."/>
            <person name="Rusch D.B."/>
            <person name="Yooseph S."/>
            <person name="Lombardo M.J."/>
            <person name="Richter R.A."/>
            <person name="Valas R."/>
            <person name="Novotny M."/>
            <person name="Yee-Greenbaum J."/>
            <person name="Selengut J.D."/>
            <person name="Haft D.H."/>
            <person name="Halpern A.L."/>
            <person name="Lasken R.S."/>
            <person name="Nealson K."/>
            <person name="Friedman R."/>
            <person name="Venter J.C."/>
        </authorList>
    </citation>
    <scope>NUCLEOTIDE SEQUENCE [LARGE SCALE GENOMIC DNA]</scope>
</reference>
<dbReference type="InterPro" id="IPR050509">
    <property type="entry name" value="CoA-transferase_III"/>
</dbReference>
<dbReference type="InterPro" id="IPR023606">
    <property type="entry name" value="CoA-Trfase_III_dom_1_sf"/>
</dbReference>
<dbReference type="AlphaFoldDB" id="J5KMC3"/>
<dbReference type="Pfam" id="PF02515">
    <property type="entry name" value="CoA_transf_3"/>
    <property type="match status" value="1"/>
</dbReference>
<protein>
    <submittedName>
        <fullName evidence="1">Alpha-methylacyl-CoA racemase</fullName>
    </submittedName>
</protein>
<gene>
    <name evidence="1" type="ORF">NT02SARS_1542</name>
</gene>
<dbReference type="Gene3D" id="3.30.1540.10">
    <property type="entry name" value="formyl-coa transferase, domain 3"/>
    <property type="match status" value="1"/>
</dbReference>
<organism evidence="1 2">
    <name type="scientific">SAR86 cluster bacterium SAR86B</name>
    <dbReference type="NCBI Taxonomy" id="1123867"/>
    <lineage>
        <taxon>Bacteria</taxon>
        <taxon>Pseudomonadati</taxon>
        <taxon>Pseudomonadota</taxon>
        <taxon>Gammaproteobacteria</taxon>
        <taxon>SAR86 cluster</taxon>
    </lineage>
</organism>
<dbReference type="GO" id="GO:0003824">
    <property type="term" value="F:catalytic activity"/>
    <property type="evidence" value="ECO:0007669"/>
    <property type="project" value="InterPro"/>
</dbReference>
<dbReference type="Gene3D" id="3.40.50.10540">
    <property type="entry name" value="Crotonobetainyl-coa:carnitine coa-transferase, domain 1"/>
    <property type="match status" value="1"/>
</dbReference>
<dbReference type="InterPro" id="IPR003673">
    <property type="entry name" value="CoA-Trfase_fam_III"/>
</dbReference>
<dbReference type="PANTHER" id="PTHR48228:SF5">
    <property type="entry name" value="ALPHA-METHYLACYL-COA RACEMASE"/>
    <property type="match status" value="1"/>
</dbReference>
<dbReference type="Proteomes" id="UP000010116">
    <property type="component" value="Unassembled WGS sequence"/>
</dbReference>
<dbReference type="PANTHER" id="PTHR48228">
    <property type="entry name" value="SUCCINYL-COA--D-CITRAMALATE COA-TRANSFERASE"/>
    <property type="match status" value="1"/>
</dbReference>
<evidence type="ECO:0000313" key="1">
    <source>
        <dbReference type="EMBL" id="EJP73241.1"/>
    </source>
</evidence>
<accession>J5KMC3</accession>
<proteinExistence type="predicted"/>